<dbReference type="HAMAP" id="MF_00150">
    <property type="entry name" value="ArgC_type1"/>
    <property type="match status" value="1"/>
</dbReference>
<dbReference type="CDD" id="cd23934">
    <property type="entry name" value="AGPR_1_C"/>
    <property type="match status" value="1"/>
</dbReference>
<dbReference type="SMART" id="SM00859">
    <property type="entry name" value="Semialdhyde_dh"/>
    <property type="match status" value="1"/>
</dbReference>
<evidence type="ECO:0000256" key="1">
    <source>
        <dbReference type="ARBA" id="ARBA00004862"/>
    </source>
</evidence>
<dbReference type="InterPro" id="IPR058924">
    <property type="entry name" value="AGPR_dimerisation_dom"/>
</dbReference>
<dbReference type="Gene3D" id="3.30.360.10">
    <property type="entry name" value="Dihydrodipicolinate Reductase, domain 2"/>
    <property type="match status" value="1"/>
</dbReference>
<dbReference type="Pfam" id="PF22698">
    <property type="entry name" value="Semialdhyde_dhC_1"/>
    <property type="match status" value="1"/>
</dbReference>
<reference evidence="9" key="1">
    <citation type="submission" date="2018-06" db="EMBL/GenBank/DDBJ databases">
        <authorList>
            <person name="Zhirakovskaya E."/>
        </authorList>
    </citation>
    <scope>NUCLEOTIDE SEQUENCE</scope>
</reference>
<gene>
    <name evidence="9" type="ORF">MNBD_NITROSPINAE01-1368</name>
</gene>
<dbReference type="InterPro" id="IPR000534">
    <property type="entry name" value="Semialdehyde_DH_NAD-bd"/>
</dbReference>
<dbReference type="InterPro" id="IPR036291">
    <property type="entry name" value="NAD(P)-bd_dom_sf"/>
</dbReference>
<keyword evidence="3" id="KW-0055">Arginine biosynthesis</keyword>
<dbReference type="PANTHER" id="PTHR32338:SF10">
    <property type="entry name" value="N-ACETYL-GAMMA-GLUTAMYL-PHOSPHATE REDUCTASE, CHLOROPLASTIC-RELATED"/>
    <property type="match status" value="1"/>
</dbReference>
<name>A0A3B1BD74_9ZZZZ</name>
<evidence type="ECO:0000256" key="3">
    <source>
        <dbReference type="ARBA" id="ARBA00022571"/>
    </source>
</evidence>
<keyword evidence="4" id="KW-0028">Amino-acid biosynthesis</keyword>
<dbReference type="PANTHER" id="PTHR32338">
    <property type="entry name" value="N-ACETYL-GAMMA-GLUTAMYL-PHOSPHATE REDUCTASE, CHLOROPLASTIC-RELATED-RELATED"/>
    <property type="match status" value="1"/>
</dbReference>
<dbReference type="InterPro" id="IPR000706">
    <property type="entry name" value="AGPR_type-1"/>
</dbReference>
<organism evidence="9">
    <name type="scientific">hydrothermal vent metagenome</name>
    <dbReference type="NCBI Taxonomy" id="652676"/>
    <lineage>
        <taxon>unclassified sequences</taxon>
        <taxon>metagenomes</taxon>
        <taxon>ecological metagenomes</taxon>
    </lineage>
</organism>
<dbReference type="EC" id="1.2.1.38" evidence="2"/>
<dbReference type="InterPro" id="IPR050085">
    <property type="entry name" value="AGPR"/>
</dbReference>
<dbReference type="NCBIfam" id="TIGR01850">
    <property type="entry name" value="argC"/>
    <property type="match status" value="1"/>
</dbReference>
<evidence type="ECO:0000256" key="4">
    <source>
        <dbReference type="ARBA" id="ARBA00022605"/>
    </source>
</evidence>
<dbReference type="GO" id="GO:0006526">
    <property type="term" value="P:L-arginine biosynthetic process"/>
    <property type="evidence" value="ECO:0007669"/>
    <property type="project" value="UniProtKB-KW"/>
</dbReference>
<evidence type="ECO:0000256" key="2">
    <source>
        <dbReference type="ARBA" id="ARBA00013072"/>
    </source>
</evidence>
<dbReference type="AlphaFoldDB" id="A0A3B1BD74"/>
<evidence type="ECO:0000259" key="8">
    <source>
        <dbReference type="SMART" id="SM00859"/>
    </source>
</evidence>
<dbReference type="GO" id="GO:0003942">
    <property type="term" value="F:N-acetyl-gamma-glutamyl-phosphate reductase activity"/>
    <property type="evidence" value="ECO:0007669"/>
    <property type="project" value="UniProtKB-EC"/>
</dbReference>
<comment type="pathway">
    <text evidence="1">Amino-acid biosynthesis; L-arginine biosynthesis; N(2)-acetyl-L-ornithine from L-glutamate: step 3/4.</text>
</comment>
<dbReference type="EMBL" id="UOGC01000021">
    <property type="protein sequence ID" value="VAX16059.1"/>
    <property type="molecule type" value="Genomic_DNA"/>
</dbReference>
<keyword evidence="6 9" id="KW-0560">Oxidoreductase</keyword>
<evidence type="ECO:0000256" key="5">
    <source>
        <dbReference type="ARBA" id="ARBA00022857"/>
    </source>
</evidence>
<dbReference type="Pfam" id="PF01118">
    <property type="entry name" value="Semialdhyde_dh"/>
    <property type="match status" value="1"/>
</dbReference>
<evidence type="ECO:0000313" key="9">
    <source>
        <dbReference type="EMBL" id="VAX16059.1"/>
    </source>
</evidence>
<dbReference type="SUPFAM" id="SSF51735">
    <property type="entry name" value="NAD(P)-binding Rossmann-fold domains"/>
    <property type="match status" value="1"/>
</dbReference>
<evidence type="ECO:0000256" key="6">
    <source>
        <dbReference type="ARBA" id="ARBA00023002"/>
    </source>
</evidence>
<dbReference type="CDD" id="cd17895">
    <property type="entry name" value="AGPR_1_N"/>
    <property type="match status" value="1"/>
</dbReference>
<dbReference type="GO" id="GO:0051287">
    <property type="term" value="F:NAD binding"/>
    <property type="evidence" value="ECO:0007669"/>
    <property type="project" value="InterPro"/>
</dbReference>
<dbReference type="PROSITE" id="PS01224">
    <property type="entry name" value="ARGC"/>
    <property type="match status" value="1"/>
</dbReference>
<dbReference type="FunFam" id="3.30.360.10:FF:000014">
    <property type="entry name" value="N-acetyl-gamma-glutamyl-phosphate reductase"/>
    <property type="match status" value="1"/>
</dbReference>
<dbReference type="GO" id="GO:0070401">
    <property type="term" value="F:NADP+ binding"/>
    <property type="evidence" value="ECO:0007669"/>
    <property type="project" value="InterPro"/>
</dbReference>
<dbReference type="SUPFAM" id="SSF55347">
    <property type="entry name" value="Glyceraldehyde-3-phosphate dehydrogenase-like, C-terminal domain"/>
    <property type="match status" value="1"/>
</dbReference>
<protein>
    <recommendedName>
        <fullName evidence="2">N-acetyl-gamma-glutamyl-phosphate reductase</fullName>
        <ecNumber evidence="2">1.2.1.38</ecNumber>
    </recommendedName>
</protein>
<evidence type="ECO:0000256" key="7">
    <source>
        <dbReference type="ARBA" id="ARBA00050557"/>
    </source>
</evidence>
<proteinExistence type="inferred from homology"/>
<dbReference type="Gene3D" id="3.40.50.720">
    <property type="entry name" value="NAD(P)-binding Rossmann-like Domain"/>
    <property type="match status" value="1"/>
</dbReference>
<keyword evidence="5" id="KW-0521">NADP</keyword>
<feature type="domain" description="Semialdehyde dehydrogenase NAD-binding" evidence="8">
    <location>
        <begin position="3"/>
        <end position="143"/>
    </location>
</feature>
<dbReference type="InterPro" id="IPR023013">
    <property type="entry name" value="AGPR_AS"/>
</dbReference>
<comment type="catalytic activity">
    <reaction evidence="7">
        <text>N-acetyl-L-glutamate 5-semialdehyde + phosphate + NADP(+) = N-acetyl-L-glutamyl 5-phosphate + NADPH + H(+)</text>
        <dbReference type="Rhea" id="RHEA:21588"/>
        <dbReference type="ChEBI" id="CHEBI:15378"/>
        <dbReference type="ChEBI" id="CHEBI:29123"/>
        <dbReference type="ChEBI" id="CHEBI:43474"/>
        <dbReference type="ChEBI" id="CHEBI:57783"/>
        <dbReference type="ChEBI" id="CHEBI:57936"/>
        <dbReference type="ChEBI" id="CHEBI:58349"/>
        <dbReference type="EC" id="1.2.1.38"/>
    </reaction>
</comment>
<accession>A0A3B1BD74</accession>
<sequence length="341" mass="37047">MINVGIIGAAGYTGQTLLSILLSHKHVNVAAITSATFEGQSLSNVFPVFAGTKKPLVFEKPDYDSIVKRCDTFFLCLPHRESMEAAAKLLDAGKVVFDLSADFRLKDHAVYEKWYGVTHTKKDLLASAVYGLPELHGDKIKNASLVAVPGCYPTSAILGLAPVLGESFIDKSSIVINSVSGVSGAGKKAMGDFMLAELEGNFYAYGAPSHRHTPEIEQEFSALTGEKTMVTFIPHLLPTTRGIYTTITAKLTEDKTSGEILNLYKSFYSGSRFVSVHDTFPRMKWAIGSNRLYVSAMADERTSTLIVTSTIDNLVKGASGQAVQCFNIRYGFDEKVGLGYE</sequence>